<accession>A0A2W5A315</accession>
<evidence type="ECO:0000259" key="4">
    <source>
        <dbReference type="Pfam" id="PF07804"/>
    </source>
</evidence>
<evidence type="ECO:0000313" key="5">
    <source>
        <dbReference type="EMBL" id="PZO88933.1"/>
    </source>
</evidence>
<protein>
    <recommendedName>
        <fullName evidence="4">HipA-like C-terminal domain-containing protein</fullName>
    </recommendedName>
</protein>
<proteinExistence type="inferred from homology"/>
<dbReference type="PANTHER" id="PTHR37419">
    <property type="entry name" value="SERINE/THREONINE-PROTEIN KINASE TOXIN HIPA"/>
    <property type="match status" value="1"/>
</dbReference>
<reference evidence="5 6" key="1">
    <citation type="submission" date="2017-08" db="EMBL/GenBank/DDBJ databases">
        <title>Infants hospitalized years apart are colonized by the same room-sourced microbial strains.</title>
        <authorList>
            <person name="Brooks B."/>
            <person name="Olm M.R."/>
            <person name="Firek B.A."/>
            <person name="Baker R."/>
            <person name="Thomas B.C."/>
            <person name="Morowitz M.J."/>
            <person name="Banfield J.F."/>
        </authorList>
    </citation>
    <scope>NUCLEOTIDE SEQUENCE [LARGE SCALE GENOMIC DNA]</scope>
    <source>
        <strain evidence="5">S2_018_000_R2_104</strain>
    </source>
</reference>
<feature type="domain" description="HipA-like C-terminal" evidence="4">
    <location>
        <begin position="142"/>
        <end position="387"/>
    </location>
</feature>
<evidence type="ECO:0000256" key="1">
    <source>
        <dbReference type="ARBA" id="ARBA00010164"/>
    </source>
</evidence>
<dbReference type="InterPro" id="IPR012893">
    <property type="entry name" value="HipA-like_C"/>
</dbReference>
<dbReference type="Proteomes" id="UP000249557">
    <property type="component" value="Unassembled WGS sequence"/>
</dbReference>
<sequence length="465" mass="51780">MTILAVAFFREIIGRIDTDGPEHNWESANTPLARFLENSHPGELPNTFKYLQPEGWLAGVLRGENYTEDGVRFLSNLTIIPEGSYALDKVGLDTLHARLKDSTAPDGTFTGRYQGPAATSFTPEFEKTLSNLWKNELMPKFSGAQVKIPISLLPDENGGQVILPAVHTPFSHILKVPREGYYQSLPAIEWLGLELSKRAGLETADHALVEMPNGMAPALIIERFDIPEVEDDLKKLTRISDFCNITNREPEKHKYGSDISVCFQALSEQSSSPEEDKIALFKRIVLSHYLMDADMHLKNISVLKTFDRETGDVSVRMSPVYDAMTTVIYPGLDRHSALSFDPEPEYGGTAIKSYGSRSDLMQIAGMNGIGWDEADAIIDHISQSIADNAVEIANNPPELIKNNPACMHALKCAVTEIMWNTSAPNPPDWDDITFPNEYVEQENKPLDNRPRLIATQAFNGMKPTF</sequence>
<dbReference type="Pfam" id="PF07804">
    <property type="entry name" value="HipA_C"/>
    <property type="match status" value="1"/>
</dbReference>
<comment type="caution">
    <text evidence="5">The sequence shown here is derived from an EMBL/GenBank/DDBJ whole genome shotgun (WGS) entry which is preliminary data.</text>
</comment>
<organism evidence="5 6">
    <name type="scientific">Micavibrio aeruginosavorus</name>
    <dbReference type="NCBI Taxonomy" id="349221"/>
    <lineage>
        <taxon>Bacteria</taxon>
        <taxon>Pseudomonadati</taxon>
        <taxon>Bdellovibrionota</taxon>
        <taxon>Bdellovibrionia</taxon>
        <taxon>Bdellovibrionales</taxon>
        <taxon>Pseudobdellovibrionaceae</taxon>
        <taxon>Micavibrio</taxon>
    </lineage>
</organism>
<gene>
    <name evidence="5" type="ORF">DI626_00600</name>
</gene>
<dbReference type="InterPro" id="IPR052028">
    <property type="entry name" value="HipA_Ser/Thr_kinase"/>
</dbReference>
<evidence type="ECO:0000256" key="3">
    <source>
        <dbReference type="ARBA" id="ARBA00022777"/>
    </source>
</evidence>
<evidence type="ECO:0000313" key="6">
    <source>
        <dbReference type="Proteomes" id="UP000249557"/>
    </source>
</evidence>
<evidence type="ECO:0000256" key="2">
    <source>
        <dbReference type="ARBA" id="ARBA00022679"/>
    </source>
</evidence>
<dbReference type="EMBL" id="QFNK01000004">
    <property type="protein sequence ID" value="PZO88933.1"/>
    <property type="molecule type" value="Genomic_DNA"/>
</dbReference>
<dbReference type="PANTHER" id="PTHR37419:SF1">
    <property type="entry name" value="SERINE_THREONINE-PROTEIN KINASE TOXIN HIPA"/>
    <property type="match status" value="1"/>
</dbReference>
<keyword evidence="3" id="KW-0418">Kinase</keyword>
<dbReference type="GO" id="GO:0005829">
    <property type="term" value="C:cytosol"/>
    <property type="evidence" value="ECO:0007669"/>
    <property type="project" value="TreeGrafter"/>
</dbReference>
<name>A0A2W5A315_9BACT</name>
<dbReference type="GO" id="GO:0004674">
    <property type="term" value="F:protein serine/threonine kinase activity"/>
    <property type="evidence" value="ECO:0007669"/>
    <property type="project" value="TreeGrafter"/>
</dbReference>
<comment type="similarity">
    <text evidence="1">Belongs to the HipA Ser/Thr kinase family.</text>
</comment>
<dbReference type="AlphaFoldDB" id="A0A2W5A315"/>
<keyword evidence="2" id="KW-0808">Transferase</keyword>